<dbReference type="OrthoDB" id="2379860at2759"/>
<dbReference type="EMBL" id="CAJVPS010001931">
    <property type="protein sequence ID" value="CAG8554895.1"/>
    <property type="molecule type" value="Genomic_DNA"/>
</dbReference>
<protein>
    <submittedName>
        <fullName evidence="1">11182_t:CDS:1</fullName>
    </submittedName>
</protein>
<dbReference type="Proteomes" id="UP000789508">
    <property type="component" value="Unassembled WGS sequence"/>
</dbReference>
<reference evidence="1" key="1">
    <citation type="submission" date="2021-06" db="EMBL/GenBank/DDBJ databases">
        <authorList>
            <person name="Kallberg Y."/>
            <person name="Tangrot J."/>
            <person name="Rosling A."/>
        </authorList>
    </citation>
    <scope>NUCLEOTIDE SEQUENCE</scope>
    <source>
        <strain evidence="1">FL130A</strain>
    </source>
</reference>
<dbReference type="AlphaFoldDB" id="A0A9N9B8T7"/>
<organism evidence="1 2">
    <name type="scientific">Ambispora leptoticha</name>
    <dbReference type="NCBI Taxonomy" id="144679"/>
    <lineage>
        <taxon>Eukaryota</taxon>
        <taxon>Fungi</taxon>
        <taxon>Fungi incertae sedis</taxon>
        <taxon>Mucoromycota</taxon>
        <taxon>Glomeromycotina</taxon>
        <taxon>Glomeromycetes</taxon>
        <taxon>Archaeosporales</taxon>
        <taxon>Ambisporaceae</taxon>
        <taxon>Ambispora</taxon>
    </lineage>
</organism>
<keyword evidence="2" id="KW-1185">Reference proteome</keyword>
<comment type="caution">
    <text evidence="1">The sequence shown here is derived from an EMBL/GenBank/DDBJ whole genome shotgun (WGS) entry which is preliminary data.</text>
</comment>
<gene>
    <name evidence="1" type="ORF">ALEPTO_LOCUS6061</name>
</gene>
<name>A0A9N9B8T7_9GLOM</name>
<accession>A0A9N9B8T7</accession>
<evidence type="ECO:0000313" key="2">
    <source>
        <dbReference type="Proteomes" id="UP000789508"/>
    </source>
</evidence>
<sequence length="124" mass="14027">MASFSGCFPERIFGTLGELECDGMNEIRYYDFLKNRRETLTPAQLLKVLDLRGHGGGDFGLVESFVREIALAGQRVDKANYLKTGPLETFNSHLYVFAAEHARKTGKVVNIQEFKREFGVKDFS</sequence>
<proteinExistence type="predicted"/>
<evidence type="ECO:0000313" key="1">
    <source>
        <dbReference type="EMBL" id="CAG8554895.1"/>
    </source>
</evidence>